<dbReference type="AlphaFoldDB" id="A0A414ASW5"/>
<organism evidence="1 2">
    <name type="scientific">Enterocloster bolteae</name>
    <dbReference type="NCBI Taxonomy" id="208479"/>
    <lineage>
        <taxon>Bacteria</taxon>
        <taxon>Bacillati</taxon>
        <taxon>Bacillota</taxon>
        <taxon>Clostridia</taxon>
        <taxon>Lachnospirales</taxon>
        <taxon>Lachnospiraceae</taxon>
        <taxon>Enterocloster</taxon>
    </lineage>
</organism>
<sequence length="88" mass="10363">MPSSCEVYMIKECNVITRNDKVSVVLFDDKKIQIPTNKSIKHFAYIQFNKGNYTVVSKEEYDKEKAKESIKNRIQKKNNENLVMDNEE</sequence>
<evidence type="ECO:0000313" key="1">
    <source>
        <dbReference type="EMBL" id="RHC54597.1"/>
    </source>
</evidence>
<accession>A0A414ASW5</accession>
<name>A0A414ASW5_9FIRM</name>
<protein>
    <submittedName>
        <fullName evidence="1">Uncharacterized protein</fullName>
    </submittedName>
</protein>
<comment type="caution">
    <text evidence="1">The sequence shown here is derived from an EMBL/GenBank/DDBJ whole genome shotgun (WGS) entry which is preliminary data.</text>
</comment>
<reference evidence="1 2" key="1">
    <citation type="submission" date="2018-08" db="EMBL/GenBank/DDBJ databases">
        <title>A genome reference for cultivated species of the human gut microbiota.</title>
        <authorList>
            <person name="Zou Y."/>
            <person name="Xue W."/>
            <person name="Luo G."/>
        </authorList>
    </citation>
    <scope>NUCLEOTIDE SEQUENCE [LARGE SCALE GENOMIC DNA]</scope>
    <source>
        <strain evidence="1 2">AM35-14</strain>
    </source>
</reference>
<gene>
    <name evidence="1" type="ORF">DW839_17980</name>
</gene>
<dbReference type="EMBL" id="QSHZ01000020">
    <property type="protein sequence ID" value="RHC54597.1"/>
    <property type="molecule type" value="Genomic_DNA"/>
</dbReference>
<dbReference type="Proteomes" id="UP000283975">
    <property type="component" value="Unassembled WGS sequence"/>
</dbReference>
<evidence type="ECO:0000313" key="2">
    <source>
        <dbReference type="Proteomes" id="UP000283975"/>
    </source>
</evidence>
<proteinExistence type="predicted"/>